<evidence type="ECO:0000313" key="13">
    <source>
        <dbReference type="EMBL" id="GFP38890.1"/>
    </source>
</evidence>
<accession>A0A6V8PXS2</accession>
<comment type="catalytic activity">
    <reaction evidence="1 9">
        <text>1-(2-carboxyphenylamino)-1-deoxy-D-ribulose 5-phosphate + H(+) = (1S,2R)-1-C-(indol-3-yl)glycerol 3-phosphate + CO2 + H2O</text>
        <dbReference type="Rhea" id="RHEA:23476"/>
        <dbReference type="ChEBI" id="CHEBI:15377"/>
        <dbReference type="ChEBI" id="CHEBI:15378"/>
        <dbReference type="ChEBI" id="CHEBI:16526"/>
        <dbReference type="ChEBI" id="CHEBI:58613"/>
        <dbReference type="ChEBI" id="CHEBI:58866"/>
        <dbReference type="EC" id="4.1.1.48"/>
    </reaction>
</comment>
<evidence type="ECO:0000256" key="2">
    <source>
        <dbReference type="ARBA" id="ARBA00004696"/>
    </source>
</evidence>
<evidence type="ECO:0000313" key="16">
    <source>
        <dbReference type="Proteomes" id="UP000588083"/>
    </source>
</evidence>
<evidence type="ECO:0000313" key="15">
    <source>
        <dbReference type="Proteomes" id="UP000569018"/>
    </source>
</evidence>
<proteinExistence type="inferred from homology"/>
<dbReference type="GO" id="GO:0000162">
    <property type="term" value="P:L-tryptophan biosynthetic process"/>
    <property type="evidence" value="ECO:0007669"/>
    <property type="project" value="UniProtKB-UniRule"/>
</dbReference>
<dbReference type="HAMAP" id="MF_00134_B">
    <property type="entry name" value="IGPS_B"/>
    <property type="match status" value="1"/>
</dbReference>
<evidence type="ECO:0000256" key="4">
    <source>
        <dbReference type="ARBA" id="ARBA00022605"/>
    </source>
</evidence>
<evidence type="ECO:0000256" key="9">
    <source>
        <dbReference type="HAMAP-Rule" id="MF_00134"/>
    </source>
</evidence>
<evidence type="ECO:0000259" key="10">
    <source>
        <dbReference type="Pfam" id="PF00218"/>
    </source>
</evidence>
<comment type="pathway">
    <text evidence="2 9">Amino-acid biosynthesis; L-tryptophan biosynthesis; L-tryptophan from chorismate: step 4/5.</text>
</comment>
<dbReference type="EMBL" id="BLSC01000034">
    <property type="protein sequence ID" value="GFP36953.1"/>
    <property type="molecule type" value="Genomic_DNA"/>
</dbReference>
<dbReference type="Pfam" id="PF00218">
    <property type="entry name" value="IGPS"/>
    <property type="match status" value="1"/>
</dbReference>
<dbReference type="PANTHER" id="PTHR22854">
    <property type="entry name" value="TRYPTOPHAN BIOSYNTHESIS PROTEIN"/>
    <property type="match status" value="1"/>
</dbReference>
<keyword evidence="7 9" id="KW-0057">Aromatic amino acid biosynthesis</keyword>
<gene>
    <name evidence="9" type="primary">trpC</name>
    <name evidence="11" type="ORF">HKBW3S34_00865</name>
    <name evidence="12" type="ORF">HKBW3S44_00634</name>
    <name evidence="13" type="ORF">HKBW3S47_00590</name>
</gene>
<dbReference type="InterPro" id="IPR045186">
    <property type="entry name" value="Indole-3-glycerol_P_synth"/>
</dbReference>
<dbReference type="EMBL" id="BLSD01000020">
    <property type="protein sequence ID" value="GFP38890.1"/>
    <property type="molecule type" value="Genomic_DNA"/>
</dbReference>
<dbReference type="RefSeq" id="WP_176231244.1">
    <property type="nucleotide sequence ID" value="NZ_BLRZ01000032.1"/>
</dbReference>
<evidence type="ECO:0000313" key="12">
    <source>
        <dbReference type="EMBL" id="GFP36953.1"/>
    </source>
</evidence>
<sequence length="262" mass="29174">MNILDEIVAHKKKDLEERKATLPLAELEKRMPPLSERRSFSRSFSRSLKKDGLAIIGEIKKASPSRGIIVPDFDPVDLALEYEEAGVVAISVLTEERYFQGSLGDLLMVRWATSKPLLRKDFLFDEYQLYEARAYGADAILLIVAILEERKLISLLEKAQVLGLDALVEVHSRGEVEQALSCGATIIGINNRDLKTFQVDLKTTAELSQFVPQDKILVSESGINNAEDVRFMREYGVKAILVGESLLRSGDIKGKVKELLGG</sequence>
<evidence type="ECO:0000313" key="11">
    <source>
        <dbReference type="EMBL" id="GFP29945.1"/>
    </source>
</evidence>
<dbReference type="EMBL" id="BLRZ01000032">
    <property type="protein sequence ID" value="GFP29945.1"/>
    <property type="molecule type" value="Genomic_DNA"/>
</dbReference>
<reference evidence="14 15" key="1">
    <citation type="journal article" date="2020" name="Front. Microbiol.">
        <title>Single-cell genomics of novel Actinobacteria with the Wood-Ljungdahl pathway discovered in a serpentinizing system.</title>
        <authorList>
            <person name="Merino N."/>
            <person name="Kawai M."/>
            <person name="Boyd E.S."/>
            <person name="Colman D.R."/>
            <person name="McGlynn S.E."/>
            <person name="Nealson K.H."/>
            <person name="Kurokawa K."/>
            <person name="Hongoh Y."/>
        </authorList>
    </citation>
    <scope>NUCLEOTIDE SEQUENCE [LARGE SCALE GENOMIC DNA]</scope>
    <source>
        <strain evidence="11 16">S34</strain>
        <strain evidence="12 14">S44</strain>
        <strain evidence="13 15">S47</strain>
    </source>
</reference>
<evidence type="ECO:0000256" key="1">
    <source>
        <dbReference type="ARBA" id="ARBA00001633"/>
    </source>
</evidence>
<name>A0A6V8PXS2_9ACTN</name>
<dbReference type="Proteomes" id="UP000569018">
    <property type="component" value="Unassembled WGS sequence"/>
</dbReference>
<dbReference type="AlphaFoldDB" id="A0A6V8PXS2"/>
<dbReference type="Proteomes" id="UP000588083">
    <property type="component" value="Unassembled WGS sequence"/>
</dbReference>
<organism evidence="12 14">
    <name type="scientific">Candidatus Hakubella thermalkaliphila</name>
    <dbReference type="NCBI Taxonomy" id="2754717"/>
    <lineage>
        <taxon>Bacteria</taxon>
        <taxon>Bacillati</taxon>
        <taxon>Actinomycetota</taxon>
        <taxon>Actinomycetota incertae sedis</taxon>
        <taxon>Candidatus Hakubellales</taxon>
        <taxon>Candidatus Hakubellaceae</taxon>
        <taxon>Candidatus Hakubella</taxon>
    </lineage>
</organism>
<dbReference type="InterPro" id="IPR013798">
    <property type="entry name" value="Indole-3-glycerol_P_synth_dom"/>
</dbReference>
<dbReference type="PROSITE" id="PS00614">
    <property type="entry name" value="IGPS"/>
    <property type="match status" value="1"/>
</dbReference>
<keyword evidence="16" id="KW-1185">Reference proteome</keyword>
<comment type="caution">
    <text evidence="12">The sequence shown here is derived from an EMBL/GenBank/DDBJ whole genome shotgun (WGS) entry which is preliminary data.</text>
</comment>
<evidence type="ECO:0000256" key="7">
    <source>
        <dbReference type="ARBA" id="ARBA00023141"/>
    </source>
</evidence>
<protein>
    <recommendedName>
        <fullName evidence="9">Indole-3-glycerol phosphate synthase</fullName>
        <shortName evidence="9">IGPS</shortName>
        <ecNumber evidence="9">4.1.1.48</ecNumber>
    </recommendedName>
</protein>
<dbReference type="FunFam" id="3.20.20.70:FF:000024">
    <property type="entry name" value="Indole-3-glycerol phosphate synthase"/>
    <property type="match status" value="1"/>
</dbReference>
<comment type="similarity">
    <text evidence="3 9">Belongs to the TrpC family.</text>
</comment>
<evidence type="ECO:0000256" key="8">
    <source>
        <dbReference type="ARBA" id="ARBA00023239"/>
    </source>
</evidence>
<dbReference type="Proteomes" id="UP000561271">
    <property type="component" value="Unassembled WGS sequence"/>
</dbReference>
<evidence type="ECO:0000313" key="14">
    <source>
        <dbReference type="Proteomes" id="UP000561271"/>
    </source>
</evidence>
<dbReference type="EC" id="4.1.1.48" evidence="9"/>
<dbReference type="PANTHER" id="PTHR22854:SF2">
    <property type="entry name" value="INDOLE-3-GLYCEROL-PHOSPHATE SYNTHASE"/>
    <property type="match status" value="1"/>
</dbReference>
<keyword evidence="4 9" id="KW-0028">Amino-acid biosynthesis</keyword>
<keyword evidence="6 9" id="KW-0822">Tryptophan biosynthesis</keyword>
<dbReference type="UniPathway" id="UPA00035">
    <property type="reaction ID" value="UER00043"/>
</dbReference>
<dbReference type="InterPro" id="IPR013785">
    <property type="entry name" value="Aldolase_TIM"/>
</dbReference>
<dbReference type="HAMAP" id="MF_00134_A">
    <property type="entry name" value="IGPS_A"/>
    <property type="match status" value="1"/>
</dbReference>
<evidence type="ECO:0000256" key="5">
    <source>
        <dbReference type="ARBA" id="ARBA00022793"/>
    </source>
</evidence>
<dbReference type="GO" id="GO:0004640">
    <property type="term" value="F:phosphoribosylanthranilate isomerase activity"/>
    <property type="evidence" value="ECO:0007669"/>
    <property type="project" value="TreeGrafter"/>
</dbReference>
<dbReference type="CDD" id="cd00331">
    <property type="entry name" value="IGPS"/>
    <property type="match status" value="1"/>
</dbReference>
<feature type="domain" description="Indole-3-glycerol phosphate synthase" evidence="10">
    <location>
        <begin position="4"/>
        <end position="259"/>
    </location>
</feature>
<evidence type="ECO:0000256" key="6">
    <source>
        <dbReference type="ARBA" id="ARBA00022822"/>
    </source>
</evidence>
<evidence type="ECO:0000256" key="3">
    <source>
        <dbReference type="ARBA" id="ARBA00008737"/>
    </source>
</evidence>
<dbReference type="InterPro" id="IPR001468">
    <property type="entry name" value="Indole-3-GlycerolPSynthase_CS"/>
</dbReference>
<keyword evidence="8 9" id="KW-0456">Lyase</keyword>
<dbReference type="GO" id="GO:0004425">
    <property type="term" value="F:indole-3-glycerol-phosphate synthase activity"/>
    <property type="evidence" value="ECO:0007669"/>
    <property type="project" value="UniProtKB-UniRule"/>
</dbReference>
<dbReference type="Gene3D" id="3.20.20.70">
    <property type="entry name" value="Aldolase class I"/>
    <property type="match status" value="1"/>
</dbReference>
<dbReference type="NCBIfam" id="NF001377">
    <property type="entry name" value="PRK00278.2-4"/>
    <property type="match status" value="1"/>
</dbReference>
<dbReference type="InterPro" id="IPR011060">
    <property type="entry name" value="RibuloseP-bd_barrel"/>
</dbReference>
<keyword evidence="5 9" id="KW-0210">Decarboxylase</keyword>
<dbReference type="SUPFAM" id="SSF51366">
    <property type="entry name" value="Ribulose-phoshate binding barrel"/>
    <property type="match status" value="1"/>
</dbReference>